<evidence type="ECO:0008006" key="3">
    <source>
        <dbReference type="Google" id="ProtNLM"/>
    </source>
</evidence>
<evidence type="ECO:0000313" key="1">
    <source>
        <dbReference type="EMBL" id="KAF1958048.1"/>
    </source>
</evidence>
<keyword evidence="2" id="KW-1185">Reference proteome</keyword>
<dbReference type="InterPro" id="IPR011333">
    <property type="entry name" value="SKP1/BTB/POZ_sf"/>
</dbReference>
<dbReference type="Gene3D" id="3.30.710.10">
    <property type="entry name" value="Potassium Channel Kv1.1, Chain A"/>
    <property type="match status" value="1"/>
</dbReference>
<dbReference type="AlphaFoldDB" id="A0A6A5U049"/>
<dbReference type="EMBL" id="ML976988">
    <property type="protein sequence ID" value="KAF1958048.1"/>
    <property type="molecule type" value="Genomic_DNA"/>
</dbReference>
<proteinExistence type="predicted"/>
<sequence length="402" mass="44921">MSPPQQDSNMTASQDFFAVAFKTGIFSDTILHYANKHTIKVHSAALRFKSTWFSQHHVPGTPGIIADPGISPSVLKLFERSQLKPCGSSHPPDRHTDDECAPWKGFRALLEFCYTGQYPTHQLDQYGPESQCIGNIYLYLIGKRYGVNDILPHAAEAFTKEVQKLRNVEGDTIANLVNLVYKLPDLGIDDILRKAALEEARIFADTMSVTIEEELVKSALERRVRELMPGATKELFANGYAIHRPSIKNTAASTSFSAIGKACIRCLVPHSLEDALYSDTSSSDASSSGSEPPSLLCNECDIVRRPLLDMPVLIEAVTGVSLVIWQCQACNEKWACEGMRTKAERLEECPCCDRSQRVSKRLKRQSASQWVTWYCGSCWTAWWTRAMVRRDVKDMDGCICCP</sequence>
<accession>A0A6A5U049</accession>
<name>A0A6A5U049_9PLEO</name>
<protein>
    <recommendedName>
        <fullName evidence="3">BTB domain-containing protein</fullName>
    </recommendedName>
</protein>
<evidence type="ECO:0000313" key="2">
    <source>
        <dbReference type="Proteomes" id="UP000800035"/>
    </source>
</evidence>
<dbReference type="OrthoDB" id="3795781at2759"/>
<gene>
    <name evidence="1" type="ORF">CC80DRAFT_547100</name>
</gene>
<dbReference type="Proteomes" id="UP000800035">
    <property type="component" value="Unassembled WGS sequence"/>
</dbReference>
<organism evidence="1 2">
    <name type="scientific">Byssothecium circinans</name>
    <dbReference type="NCBI Taxonomy" id="147558"/>
    <lineage>
        <taxon>Eukaryota</taxon>
        <taxon>Fungi</taxon>
        <taxon>Dikarya</taxon>
        <taxon>Ascomycota</taxon>
        <taxon>Pezizomycotina</taxon>
        <taxon>Dothideomycetes</taxon>
        <taxon>Pleosporomycetidae</taxon>
        <taxon>Pleosporales</taxon>
        <taxon>Massarineae</taxon>
        <taxon>Massarinaceae</taxon>
        <taxon>Byssothecium</taxon>
    </lineage>
</organism>
<dbReference type="SUPFAM" id="SSF54695">
    <property type="entry name" value="POZ domain"/>
    <property type="match status" value="1"/>
</dbReference>
<reference evidence="1" key="1">
    <citation type="journal article" date="2020" name="Stud. Mycol.">
        <title>101 Dothideomycetes genomes: a test case for predicting lifestyles and emergence of pathogens.</title>
        <authorList>
            <person name="Haridas S."/>
            <person name="Albert R."/>
            <person name="Binder M."/>
            <person name="Bloem J."/>
            <person name="Labutti K."/>
            <person name="Salamov A."/>
            <person name="Andreopoulos B."/>
            <person name="Baker S."/>
            <person name="Barry K."/>
            <person name="Bills G."/>
            <person name="Bluhm B."/>
            <person name="Cannon C."/>
            <person name="Castanera R."/>
            <person name="Culley D."/>
            <person name="Daum C."/>
            <person name="Ezra D."/>
            <person name="Gonzalez J."/>
            <person name="Henrissat B."/>
            <person name="Kuo A."/>
            <person name="Liang C."/>
            <person name="Lipzen A."/>
            <person name="Lutzoni F."/>
            <person name="Magnuson J."/>
            <person name="Mondo S."/>
            <person name="Nolan M."/>
            <person name="Ohm R."/>
            <person name="Pangilinan J."/>
            <person name="Park H.-J."/>
            <person name="Ramirez L."/>
            <person name="Alfaro M."/>
            <person name="Sun H."/>
            <person name="Tritt A."/>
            <person name="Yoshinaga Y."/>
            <person name="Zwiers L.-H."/>
            <person name="Turgeon B."/>
            <person name="Goodwin S."/>
            <person name="Spatafora J."/>
            <person name="Crous P."/>
            <person name="Grigoriev I."/>
        </authorList>
    </citation>
    <scope>NUCLEOTIDE SEQUENCE</scope>
    <source>
        <strain evidence="1">CBS 675.92</strain>
    </source>
</reference>